<keyword evidence="2" id="KW-0501">Molybdenum cofactor biosynthesis</keyword>
<dbReference type="Gene3D" id="3.40.980.10">
    <property type="entry name" value="MoaB/Mog-like domain"/>
    <property type="match status" value="1"/>
</dbReference>
<protein>
    <recommendedName>
        <fullName evidence="3">MoeA N-terminal and linker domain-containing protein</fullName>
    </recommendedName>
</protein>
<accession>A0A382KWH5</accession>
<evidence type="ECO:0000256" key="1">
    <source>
        <dbReference type="ARBA" id="ARBA00005046"/>
    </source>
</evidence>
<dbReference type="SUPFAM" id="SSF53218">
    <property type="entry name" value="Molybdenum cofactor biosynthesis proteins"/>
    <property type="match status" value="1"/>
</dbReference>
<feature type="non-terminal residue" evidence="4">
    <location>
        <position position="214"/>
    </location>
</feature>
<evidence type="ECO:0000256" key="2">
    <source>
        <dbReference type="ARBA" id="ARBA00023150"/>
    </source>
</evidence>
<dbReference type="CDD" id="cd00887">
    <property type="entry name" value="MoeA"/>
    <property type="match status" value="1"/>
</dbReference>
<comment type="pathway">
    <text evidence="1">Cofactor biosynthesis; molybdopterin biosynthesis.</text>
</comment>
<feature type="domain" description="MoeA N-terminal and linker" evidence="3">
    <location>
        <begin position="7"/>
        <end position="157"/>
    </location>
</feature>
<dbReference type="GO" id="GO:0005829">
    <property type="term" value="C:cytosol"/>
    <property type="evidence" value="ECO:0007669"/>
    <property type="project" value="TreeGrafter"/>
</dbReference>
<evidence type="ECO:0000313" key="4">
    <source>
        <dbReference type="EMBL" id="SVC28810.1"/>
    </source>
</evidence>
<dbReference type="InterPro" id="IPR005110">
    <property type="entry name" value="MoeA_linker/N"/>
</dbReference>
<dbReference type="FunFam" id="2.170.190.11:FF:000001">
    <property type="entry name" value="Molybdopterin molybdenumtransferase"/>
    <property type="match status" value="1"/>
</dbReference>
<dbReference type="InterPro" id="IPR038987">
    <property type="entry name" value="MoeA-like"/>
</dbReference>
<dbReference type="GO" id="GO:0006777">
    <property type="term" value="P:Mo-molybdopterin cofactor biosynthetic process"/>
    <property type="evidence" value="ECO:0007669"/>
    <property type="project" value="UniProtKB-KW"/>
</dbReference>
<dbReference type="PANTHER" id="PTHR10192:SF5">
    <property type="entry name" value="GEPHYRIN"/>
    <property type="match status" value="1"/>
</dbReference>
<dbReference type="InterPro" id="IPR036135">
    <property type="entry name" value="MoeA_linker/N_sf"/>
</dbReference>
<proteinExistence type="predicted"/>
<sequence length="214" mass="21953">MAGVTPLKGERVLLSDSLGRALAEDLVADATLPPWNNSGMDGFAVRAKDFKGASKESPIRLAVIRHVRAGDAPGPEVGQGQAVRIMTGAPVPPGADSVVRVEDTDAESESGTVQIFGDRDTGANVRPAGQDMRPGEKLLGRGHTITPGTVGVIASAGQARVLVHGRPCTAVLTTGDELRGPDQFQDVRSGIGIPDSNGPMISAMVTAAGASVMQ</sequence>
<name>A0A382KWH5_9ZZZZ</name>
<dbReference type="Pfam" id="PF03453">
    <property type="entry name" value="MoeA_N"/>
    <property type="match status" value="1"/>
</dbReference>
<organism evidence="4">
    <name type="scientific">marine metagenome</name>
    <dbReference type="NCBI Taxonomy" id="408172"/>
    <lineage>
        <taxon>unclassified sequences</taxon>
        <taxon>metagenomes</taxon>
        <taxon>ecological metagenomes</taxon>
    </lineage>
</organism>
<evidence type="ECO:0000259" key="3">
    <source>
        <dbReference type="Pfam" id="PF03453"/>
    </source>
</evidence>
<reference evidence="4" key="1">
    <citation type="submission" date="2018-05" db="EMBL/GenBank/DDBJ databases">
        <authorList>
            <person name="Lanie J.A."/>
            <person name="Ng W.-L."/>
            <person name="Kazmierczak K.M."/>
            <person name="Andrzejewski T.M."/>
            <person name="Davidsen T.M."/>
            <person name="Wayne K.J."/>
            <person name="Tettelin H."/>
            <person name="Glass J.I."/>
            <person name="Rusch D."/>
            <person name="Podicherti R."/>
            <person name="Tsui H.-C.T."/>
            <person name="Winkler M.E."/>
        </authorList>
    </citation>
    <scope>NUCLEOTIDE SEQUENCE</scope>
</reference>
<dbReference type="EMBL" id="UINC01083269">
    <property type="protein sequence ID" value="SVC28810.1"/>
    <property type="molecule type" value="Genomic_DNA"/>
</dbReference>
<dbReference type="SUPFAM" id="SSF63882">
    <property type="entry name" value="MoeA N-terminal region -like"/>
    <property type="match status" value="1"/>
</dbReference>
<dbReference type="AlphaFoldDB" id="A0A382KWH5"/>
<dbReference type="Gene3D" id="2.170.190.11">
    <property type="entry name" value="Molybdopterin biosynthesis moea protein, domain 3"/>
    <property type="match status" value="1"/>
</dbReference>
<gene>
    <name evidence="4" type="ORF">METZ01_LOCUS281664</name>
</gene>
<dbReference type="GO" id="GO:0061599">
    <property type="term" value="F:molybdopterin molybdotransferase activity"/>
    <property type="evidence" value="ECO:0007669"/>
    <property type="project" value="TreeGrafter"/>
</dbReference>
<dbReference type="InterPro" id="IPR036425">
    <property type="entry name" value="MoaB/Mog-like_dom_sf"/>
</dbReference>
<dbReference type="PANTHER" id="PTHR10192">
    <property type="entry name" value="MOLYBDOPTERIN BIOSYNTHESIS PROTEIN"/>
    <property type="match status" value="1"/>
</dbReference>